<organism evidence="2 3">
    <name type="scientific">Callosobruchus maculatus</name>
    <name type="common">Southern cowpea weevil</name>
    <name type="synonym">Pulse bruchid</name>
    <dbReference type="NCBI Taxonomy" id="64391"/>
    <lineage>
        <taxon>Eukaryota</taxon>
        <taxon>Metazoa</taxon>
        <taxon>Ecdysozoa</taxon>
        <taxon>Arthropoda</taxon>
        <taxon>Hexapoda</taxon>
        <taxon>Insecta</taxon>
        <taxon>Pterygota</taxon>
        <taxon>Neoptera</taxon>
        <taxon>Endopterygota</taxon>
        <taxon>Coleoptera</taxon>
        <taxon>Polyphaga</taxon>
        <taxon>Cucujiformia</taxon>
        <taxon>Chrysomeloidea</taxon>
        <taxon>Chrysomelidae</taxon>
        <taxon>Bruchinae</taxon>
        <taxon>Bruchini</taxon>
        <taxon>Callosobruchus</taxon>
    </lineage>
</organism>
<feature type="compositionally biased region" description="Polar residues" evidence="1">
    <location>
        <begin position="39"/>
        <end position="49"/>
    </location>
</feature>
<gene>
    <name evidence="2" type="ORF">CALMAC_LOCUS18908</name>
</gene>
<keyword evidence="3" id="KW-1185">Reference proteome</keyword>
<dbReference type="AlphaFoldDB" id="A0A653DMV7"/>
<evidence type="ECO:0000313" key="3">
    <source>
        <dbReference type="Proteomes" id="UP000410492"/>
    </source>
</evidence>
<reference evidence="2 3" key="1">
    <citation type="submission" date="2019-01" db="EMBL/GenBank/DDBJ databases">
        <authorList>
            <person name="Sayadi A."/>
        </authorList>
    </citation>
    <scope>NUCLEOTIDE SEQUENCE [LARGE SCALE GENOMIC DNA]</scope>
</reference>
<proteinExistence type="predicted"/>
<evidence type="ECO:0000313" key="2">
    <source>
        <dbReference type="EMBL" id="VEN61525.1"/>
    </source>
</evidence>
<evidence type="ECO:0000256" key="1">
    <source>
        <dbReference type="SAM" id="MobiDB-lite"/>
    </source>
</evidence>
<protein>
    <submittedName>
        <fullName evidence="2">Uncharacterized protein</fullName>
    </submittedName>
</protein>
<accession>A0A653DMV7</accession>
<name>A0A653DMV7_CALMS</name>
<dbReference type="Proteomes" id="UP000410492">
    <property type="component" value="Unassembled WGS sequence"/>
</dbReference>
<dbReference type="EMBL" id="CAACVG010013229">
    <property type="protein sequence ID" value="VEN61525.1"/>
    <property type="molecule type" value="Genomic_DNA"/>
</dbReference>
<sequence length="73" mass="8372">MHLSSNYSVCRAWVRTRAFGNNLYAFFCICFAKRWRTSRTPGERTSPTAKANGRMFSGKRRGVTASEDESREC</sequence>
<feature type="region of interest" description="Disordered" evidence="1">
    <location>
        <begin position="39"/>
        <end position="73"/>
    </location>
</feature>